<sequence length="279" mass="31660">MKKVLLALALIALVMQSHAQSFEGIIKWTITMNITDPKTKAQMEEAQKKLSDPANQAKIKEMEAKMEDPQFKALMESNPQMKTQMETMMKMMKGGDLSSLVPKGSTAKVKNGNTLFSMDGGFMSNYEVLSLKDKNESYQLDRKSKTYTVFRHNEDQVKEDAEKDVKVTKTSETKKILGYTCTKYIVDYTIEGQKTQQILWATTDIPGLDMKKLAHQQVSKSQKIYYDKIDGIPLRIEMFMQQGNMIMETTEIKKQSLAASDFVVPSDFKEVALPYGGKQ</sequence>
<proteinExistence type="predicted"/>
<dbReference type="OrthoDB" id="676537at2"/>
<organism evidence="3 4">
    <name type="scientific">Ohtaekwangia koreensis</name>
    <dbReference type="NCBI Taxonomy" id="688867"/>
    <lineage>
        <taxon>Bacteria</taxon>
        <taxon>Pseudomonadati</taxon>
        <taxon>Bacteroidota</taxon>
        <taxon>Cytophagia</taxon>
        <taxon>Cytophagales</taxon>
        <taxon>Fulvivirgaceae</taxon>
        <taxon>Ohtaekwangia</taxon>
    </lineage>
</organism>
<reference evidence="3 4" key="1">
    <citation type="submission" date="2017-02" db="EMBL/GenBank/DDBJ databases">
        <authorList>
            <person name="Peterson S.W."/>
        </authorList>
    </citation>
    <scope>NUCLEOTIDE SEQUENCE [LARGE SCALE GENOMIC DNA]</scope>
    <source>
        <strain evidence="3 4">DSM 25262</strain>
    </source>
</reference>
<accession>A0A1T5JC81</accession>
<evidence type="ECO:0000313" key="3">
    <source>
        <dbReference type="EMBL" id="SKC48936.1"/>
    </source>
</evidence>
<feature type="domain" description="DUF4412" evidence="2">
    <location>
        <begin position="127"/>
        <end position="268"/>
    </location>
</feature>
<dbReference type="RefSeq" id="WP_079685546.1">
    <property type="nucleotide sequence ID" value="NZ_FUZU01000001.1"/>
</dbReference>
<dbReference type="AlphaFoldDB" id="A0A1T5JC81"/>
<protein>
    <recommendedName>
        <fullName evidence="2">DUF4412 domain-containing protein</fullName>
    </recommendedName>
</protein>
<keyword evidence="1" id="KW-0732">Signal</keyword>
<dbReference type="Proteomes" id="UP000190961">
    <property type="component" value="Unassembled WGS sequence"/>
</dbReference>
<name>A0A1T5JC81_9BACT</name>
<evidence type="ECO:0000259" key="2">
    <source>
        <dbReference type="Pfam" id="PF14371"/>
    </source>
</evidence>
<dbReference type="InterPro" id="IPR025524">
    <property type="entry name" value="DUF4412"/>
</dbReference>
<evidence type="ECO:0000313" key="4">
    <source>
        <dbReference type="Proteomes" id="UP000190961"/>
    </source>
</evidence>
<feature type="signal peptide" evidence="1">
    <location>
        <begin position="1"/>
        <end position="19"/>
    </location>
</feature>
<evidence type="ECO:0000256" key="1">
    <source>
        <dbReference type="SAM" id="SignalP"/>
    </source>
</evidence>
<feature type="chain" id="PRO_5010530330" description="DUF4412 domain-containing protein" evidence="1">
    <location>
        <begin position="20"/>
        <end position="279"/>
    </location>
</feature>
<gene>
    <name evidence="3" type="ORF">SAMN05660236_0964</name>
</gene>
<dbReference type="EMBL" id="FUZU01000001">
    <property type="protein sequence ID" value="SKC48936.1"/>
    <property type="molecule type" value="Genomic_DNA"/>
</dbReference>
<keyword evidence="4" id="KW-1185">Reference proteome</keyword>
<dbReference type="Pfam" id="PF14371">
    <property type="entry name" value="DUF4412"/>
    <property type="match status" value="1"/>
</dbReference>